<feature type="region of interest" description="Disordered" evidence="1">
    <location>
        <begin position="66"/>
        <end position="98"/>
    </location>
</feature>
<dbReference type="EMBL" id="VDEP01000239">
    <property type="protein sequence ID" value="KAA1121204.1"/>
    <property type="molecule type" value="Genomic_DNA"/>
</dbReference>
<sequence length="98" mass="10594">MGLAFAPPPLWGCLSAPGSASASPGTLSCLPALVPPLRRDRQQKFTWVPVSTARLRVSAFETLSPQTHTREAWETTPWSPGFPRSLLRGGAEHQTARS</sequence>
<dbReference type="AlphaFoldDB" id="A0A5B0R8N2"/>
<dbReference type="Proteomes" id="UP000325313">
    <property type="component" value="Unassembled WGS sequence"/>
</dbReference>
<name>A0A5B0R8N2_PUCGR</name>
<accession>A0A5B0R8N2</accession>
<protein>
    <submittedName>
        <fullName evidence="2">Uncharacterized protein</fullName>
    </submittedName>
</protein>
<evidence type="ECO:0000256" key="1">
    <source>
        <dbReference type="SAM" id="MobiDB-lite"/>
    </source>
</evidence>
<evidence type="ECO:0000313" key="3">
    <source>
        <dbReference type="Proteomes" id="UP000325313"/>
    </source>
</evidence>
<comment type="caution">
    <text evidence="2">The sequence shown here is derived from an EMBL/GenBank/DDBJ whole genome shotgun (WGS) entry which is preliminary data.</text>
</comment>
<organism evidence="2 3">
    <name type="scientific">Puccinia graminis f. sp. tritici</name>
    <dbReference type="NCBI Taxonomy" id="56615"/>
    <lineage>
        <taxon>Eukaryota</taxon>
        <taxon>Fungi</taxon>
        <taxon>Dikarya</taxon>
        <taxon>Basidiomycota</taxon>
        <taxon>Pucciniomycotina</taxon>
        <taxon>Pucciniomycetes</taxon>
        <taxon>Pucciniales</taxon>
        <taxon>Pucciniaceae</taxon>
        <taxon>Puccinia</taxon>
    </lineage>
</organism>
<evidence type="ECO:0000313" key="2">
    <source>
        <dbReference type="EMBL" id="KAA1121204.1"/>
    </source>
</evidence>
<reference evidence="2 3" key="1">
    <citation type="submission" date="2019-05" db="EMBL/GenBank/DDBJ databases">
        <title>Emergence of the Ug99 lineage of the wheat stem rust pathogen through somatic hybridization.</title>
        <authorList>
            <person name="Li F."/>
            <person name="Upadhyaya N.M."/>
            <person name="Sperschneider J."/>
            <person name="Matny O."/>
            <person name="Nguyen-Phuc H."/>
            <person name="Mago R."/>
            <person name="Raley C."/>
            <person name="Miller M.E."/>
            <person name="Silverstein K.A.T."/>
            <person name="Henningsen E."/>
            <person name="Hirsch C.D."/>
            <person name="Visser B."/>
            <person name="Pretorius Z.A."/>
            <person name="Steffenson B.J."/>
            <person name="Schwessinger B."/>
            <person name="Dodds P.N."/>
            <person name="Figueroa M."/>
        </authorList>
    </citation>
    <scope>NUCLEOTIDE SEQUENCE [LARGE SCALE GENOMIC DNA]</scope>
    <source>
        <strain evidence="2 3">Ug99</strain>
    </source>
</reference>
<proteinExistence type="predicted"/>
<gene>
    <name evidence="2" type="ORF">PGTUg99_024800</name>
</gene>